<comment type="caution">
    <text evidence="4">The sequence shown here is derived from an EMBL/GenBank/DDBJ whole genome shotgun (WGS) entry which is preliminary data.</text>
</comment>
<dbReference type="Proteomes" id="UP000053669">
    <property type="component" value="Unassembled WGS sequence"/>
</dbReference>
<evidence type="ECO:0000259" key="2">
    <source>
        <dbReference type="Pfam" id="PF15529"/>
    </source>
</evidence>
<name>A0A117QZ37_9ACTN</name>
<dbReference type="EMBL" id="LMWU01000039">
    <property type="protein sequence ID" value="KUN62186.1"/>
    <property type="molecule type" value="Genomic_DNA"/>
</dbReference>
<dbReference type="STRING" id="58343.AQJ46_33285"/>
<dbReference type="RefSeq" id="WP_059209092.1">
    <property type="nucleotide sequence ID" value="NZ_KQ948667.1"/>
</dbReference>
<evidence type="ECO:0000259" key="3">
    <source>
        <dbReference type="Pfam" id="PF21725"/>
    </source>
</evidence>
<sequence>MAAGLGETSDPRELVPGAPDALTPTAQSLLAYGDVLVEAGEGLAKIDTENGWSGDAADAFRDRFHGQPARWVEAGNNFHAAANALYDYIAALRAGQQRAGEAITQYARGQSATATAKNAHDQQVNEARGKGDTTEIPFNDPGEADRTAARGTLETARGNVDSAGHTAAALVKKATEAAPERPGFWSKVGDFFGDVGEDLLDGGKTVVNDLASFGNAMVQHPGDSAAMLGGMLLAGVSAGGEGLGVALDATGVGAVAGVPLNVVSAAGIATGVGLAGAGAVDLAQHATNDSKVEPLRMNSEGSGTGGSTQQPASDLIKNGQQYKGTGGRAGNNLPVENGPKDGTLYKTDPQTGKVTNYTTYDSEGRAVKRVDLEGRPHGGVDTPHVVEYVRNTNPKTGEVFVRPSNDVRAAFPWEIP</sequence>
<accession>A0A117QZ37</accession>
<dbReference type="AlphaFoldDB" id="A0A117QZ37"/>
<proteinExistence type="predicted"/>
<dbReference type="Pfam" id="PF21725">
    <property type="entry name" value="T7SS_signal"/>
    <property type="match status" value="1"/>
</dbReference>
<reference evidence="4 5" key="1">
    <citation type="submission" date="2015-10" db="EMBL/GenBank/DDBJ databases">
        <title>Draft genome sequence of Streptomyces canus DSM 40017, type strain for the species Streptomyces canus.</title>
        <authorList>
            <person name="Ruckert C."/>
            <person name="Winkler A."/>
            <person name="Kalinowski J."/>
            <person name="Kampfer P."/>
            <person name="Glaeser S."/>
        </authorList>
    </citation>
    <scope>NUCLEOTIDE SEQUENCE [LARGE SCALE GENOMIC DNA]</scope>
    <source>
        <strain evidence="4 5">DSM 40017</strain>
    </source>
</reference>
<feature type="region of interest" description="Disordered" evidence="1">
    <location>
        <begin position="290"/>
        <end position="353"/>
    </location>
</feature>
<protein>
    <submittedName>
        <fullName evidence="4">Uncharacterized protein</fullName>
    </submittedName>
</protein>
<dbReference type="InterPro" id="IPR029114">
    <property type="entry name" value="Ntox24"/>
</dbReference>
<gene>
    <name evidence="4" type="ORF">AQJ46_33285</name>
</gene>
<evidence type="ECO:0000313" key="4">
    <source>
        <dbReference type="EMBL" id="KUN62186.1"/>
    </source>
</evidence>
<organism evidence="4 5">
    <name type="scientific">Streptomyces canus</name>
    <dbReference type="NCBI Taxonomy" id="58343"/>
    <lineage>
        <taxon>Bacteria</taxon>
        <taxon>Bacillati</taxon>
        <taxon>Actinomycetota</taxon>
        <taxon>Actinomycetes</taxon>
        <taxon>Kitasatosporales</taxon>
        <taxon>Streptomycetaceae</taxon>
        <taxon>Streptomyces</taxon>
        <taxon>Streptomyces aurantiacus group</taxon>
    </lineage>
</organism>
<feature type="compositionally biased region" description="Polar residues" evidence="1">
    <location>
        <begin position="114"/>
        <end position="125"/>
    </location>
</feature>
<evidence type="ECO:0000313" key="5">
    <source>
        <dbReference type="Proteomes" id="UP000053669"/>
    </source>
</evidence>
<dbReference type="InterPro" id="IPR049082">
    <property type="entry name" value="T7SS_signal"/>
</dbReference>
<evidence type="ECO:0000256" key="1">
    <source>
        <dbReference type="SAM" id="MobiDB-lite"/>
    </source>
</evidence>
<dbReference type="Pfam" id="PF15529">
    <property type="entry name" value="Ntox24"/>
    <property type="match status" value="1"/>
</dbReference>
<feature type="domain" description="Putative T7SS secretion signal" evidence="3">
    <location>
        <begin position="4"/>
        <end position="182"/>
    </location>
</feature>
<feature type="domain" description="Bacterial toxin 24" evidence="2">
    <location>
        <begin position="330"/>
        <end position="416"/>
    </location>
</feature>
<feature type="region of interest" description="Disordered" evidence="1">
    <location>
        <begin position="1"/>
        <end position="20"/>
    </location>
</feature>
<feature type="region of interest" description="Disordered" evidence="1">
    <location>
        <begin position="114"/>
        <end position="146"/>
    </location>
</feature>